<dbReference type="EMBL" id="JASCZI010182946">
    <property type="protein sequence ID" value="MED6188854.1"/>
    <property type="molecule type" value="Genomic_DNA"/>
</dbReference>
<protein>
    <submittedName>
        <fullName evidence="2">Uncharacterized protein</fullName>
    </submittedName>
</protein>
<keyword evidence="3" id="KW-1185">Reference proteome</keyword>
<name>A0ABU6WSJ2_9FABA</name>
<evidence type="ECO:0000313" key="3">
    <source>
        <dbReference type="Proteomes" id="UP001341840"/>
    </source>
</evidence>
<feature type="compositionally biased region" description="Low complexity" evidence="1">
    <location>
        <begin position="32"/>
        <end position="43"/>
    </location>
</feature>
<comment type="caution">
    <text evidence="2">The sequence shown here is derived from an EMBL/GenBank/DDBJ whole genome shotgun (WGS) entry which is preliminary data.</text>
</comment>
<sequence>MLMHHLSRKGQRMVQKQSQESKDFRSRNSVISESESTNPSSPTRLTIKTINQ</sequence>
<dbReference type="Proteomes" id="UP001341840">
    <property type="component" value="Unassembled WGS sequence"/>
</dbReference>
<feature type="region of interest" description="Disordered" evidence="1">
    <location>
        <begin position="1"/>
        <end position="52"/>
    </location>
</feature>
<accession>A0ABU6WSJ2</accession>
<evidence type="ECO:0000313" key="2">
    <source>
        <dbReference type="EMBL" id="MED6188854.1"/>
    </source>
</evidence>
<gene>
    <name evidence="2" type="ORF">PIB30_089886</name>
</gene>
<reference evidence="2 3" key="1">
    <citation type="journal article" date="2023" name="Plants (Basel)">
        <title>Bridging the Gap: Combining Genomics and Transcriptomics Approaches to Understand Stylosanthes scabra, an Orphan Legume from the Brazilian Caatinga.</title>
        <authorList>
            <person name="Ferreira-Neto J.R.C."/>
            <person name="da Silva M.D."/>
            <person name="Binneck E."/>
            <person name="de Melo N.F."/>
            <person name="da Silva R.H."/>
            <person name="de Melo A.L.T.M."/>
            <person name="Pandolfi V."/>
            <person name="Bustamante F.O."/>
            <person name="Brasileiro-Vidal A.C."/>
            <person name="Benko-Iseppon A.M."/>
        </authorList>
    </citation>
    <scope>NUCLEOTIDE SEQUENCE [LARGE SCALE GENOMIC DNA]</scope>
    <source>
        <tissue evidence="2">Leaves</tissue>
    </source>
</reference>
<organism evidence="2 3">
    <name type="scientific">Stylosanthes scabra</name>
    <dbReference type="NCBI Taxonomy" id="79078"/>
    <lineage>
        <taxon>Eukaryota</taxon>
        <taxon>Viridiplantae</taxon>
        <taxon>Streptophyta</taxon>
        <taxon>Embryophyta</taxon>
        <taxon>Tracheophyta</taxon>
        <taxon>Spermatophyta</taxon>
        <taxon>Magnoliopsida</taxon>
        <taxon>eudicotyledons</taxon>
        <taxon>Gunneridae</taxon>
        <taxon>Pentapetalae</taxon>
        <taxon>rosids</taxon>
        <taxon>fabids</taxon>
        <taxon>Fabales</taxon>
        <taxon>Fabaceae</taxon>
        <taxon>Papilionoideae</taxon>
        <taxon>50 kb inversion clade</taxon>
        <taxon>dalbergioids sensu lato</taxon>
        <taxon>Dalbergieae</taxon>
        <taxon>Pterocarpus clade</taxon>
        <taxon>Stylosanthes</taxon>
    </lineage>
</organism>
<proteinExistence type="predicted"/>
<feature type="non-terminal residue" evidence="2">
    <location>
        <position position="52"/>
    </location>
</feature>
<feature type="compositionally biased region" description="Basic residues" evidence="1">
    <location>
        <begin position="1"/>
        <end position="11"/>
    </location>
</feature>
<evidence type="ECO:0000256" key="1">
    <source>
        <dbReference type="SAM" id="MobiDB-lite"/>
    </source>
</evidence>